<dbReference type="Proteomes" id="UP000326029">
    <property type="component" value="Chromosome"/>
</dbReference>
<evidence type="ECO:0000313" key="8">
    <source>
        <dbReference type="Proteomes" id="UP000642014"/>
    </source>
</evidence>
<evidence type="ECO:0000256" key="2">
    <source>
        <dbReference type="ARBA" id="ARBA00022747"/>
    </source>
</evidence>
<dbReference type="GO" id="GO:0009307">
    <property type="term" value="P:DNA restriction-modification system"/>
    <property type="evidence" value="ECO:0007669"/>
    <property type="project" value="UniProtKB-KW"/>
</dbReference>
<dbReference type="RefSeq" id="WP_152370715.1">
    <property type="nucleotide sequence ID" value="NZ_BMSJ01000001.1"/>
</dbReference>
<keyword evidence="6" id="KW-0255">Endonuclease</keyword>
<keyword evidence="3" id="KW-0238">DNA-binding</keyword>
<evidence type="ECO:0000256" key="3">
    <source>
        <dbReference type="ARBA" id="ARBA00023125"/>
    </source>
</evidence>
<dbReference type="PANTHER" id="PTHR30408:SF12">
    <property type="entry name" value="TYPE I RESTRICTION ENZYME MJAVIII SPECIFICITY SUBUNIT"/>
    <property type="match status" value="1"/>
</dbReference>
<dbReference type="InterPro" id="IPR000055">
    <property type="entry name" value="Restrct_endonuc_typeI_TRD"/>
</dbReference>
<name>A0AAV4KAQ3_9ACTN</name>
<evidence type="ECO:0000256" key="1">
    <source>
        <dbReference type="ARBA" id="ARBA00010923"/>
    </source>
</evidence>
<dbReference type="InterPro" id="IPR052021">
    <property type="entry name" value="Type-I_RS_S_subunit"/>
</dbReference>
<dbReference type="GeneID" id="95456504"/>
<sequence length="408" mass="44734">MDAWPLRTLSELCAKITVGHVSAMAGEYLPSGIPFLRSKNIRPGRLDLTDLAYVGIDFHQRIRKSQLFANDIAIVRTGTPGAAALIPDGFGEANCSDIIIARPTEQVSPRFLCYAINATAGAFVSAHTVGAVQQHFNIGSARKLQIHTPPLHEQQAVAEVLGALDDKIASNERQLITLNELCSAWHERIINRGYAETSTYTLAELAKRGFMALGDGYRTKQSEHGEPGLPILRVADVGHGTITPSFTHYVSDAYRDAMGPKVSQQGDVILTTKGTVGRVALIDSGQPEFVYSPQVCYFRLAESSPVSPLYMLHWFQGKEFWSQAGGLKGQTDMADYLSLRDIRALRITVPSPADLSEFSRVCNPMQEQSEAARRENDTLTALRDTLLPQLITGKIRVKDAERIVEDAA</sequence>
<keyword evidence="6" id="KW-0540">Nuclease</keyword>
<evidence type="ECO:0000259" key="4">
    <source>
        <dbReference type="Pfam" id="PF01420"/>
    </source>
</evidence>
<dbReference type="Proteomes" id="UP000642014">
    <property type="component" value="Unassembled WGS sequence"/>
</dbReference>
<feature type="domain" description="Type I restriction modification DNA specificity" evidence="4">
    <location>
        <begin position="4"/>
        <end position="178"/>
    </location>
</feature>
<keyword evidence="7" id="KW-1185">Reference proteome</keyword>
<organism evidence="5 8">
    <name type="scientific">Streptomyces cinereoruber</name>
    <dbReference type="NCBI Taxonomy" id="67260"/>
    <lineage>
        <taxon>Bacteria</taxon>
        <taxon>Bacillati</taxon>
        <taxon>Actinomycetota</taxon>
        <taxon>Actinomycetes</taxon>
        <taxon>Kitasatosporales</taxon>
        <taxon>Streptomycetaceae</taxon>
        <taxon>Streptomyces</taxon>
    </lineage>
</organism>
<keyword evidence="6" id="KW-0378">Hydrolase</keyword>
<dbReference type="EMBL" id="BMSJ01000001">
    <property type="protein sequence ID" value="GGR06127.1"/>
    <property type="molecule type" value="Genomic_DNA"/>
</dbReference>
<reference evidence="5" key="3">
    <citation type="submission" date="2023-08" db="EMBL/GenBank/DDBJ databases">
        <authorList>
            <person name="Sun Q."/>
            <person name="Ohkuma M."/>
        </authorList>
    </citation>
    <scope>NUCLEOTIDE SEQUENCE</scope>
    <source>
        <strain evidence="5">JCM 4205</strain>
    </source>
</reference>
<comment type="similarity">
    <text evidence="1">Belongs to the type-I restriction system S methylase family.</text>
</comment>
<evidence type="ECO:0000313" key="7">
    <source>
        <dbReference type="Proteomes" id="UP000326029"/>
    </source>
</evidence>
<accession>A0AAV4KAQ3</accession>
<evidence type="ECO:0000313" key="5">
    <source>
        <dbReference type="EMBL" id="GGR06127.1"/>
    </source>
</evidence>
<dbReference type="PANTHER" id="PTHR30408">
    <property type="entry name" value="TYPE-1 RESTRICTION ENZYME ECOKI SPECIFICITY PROTEIN"/>
    <property type="match status" value="1"/>
</dbReference>
<dbReference type="AlphaFoldDB" id="A0AAV4KAQ3"/>
<evidence type="ECO:0000313" key="6">
    <source>
        <dbReference type="EMBL" id="QEV34564.1"/>
    </source>
</evidence>
<reference evidence="6 7" key="2">
    <citation type="submission" date="2017-09" db="EMBL/GenBank/DDBJ databases">
        <authorList>
            <person name="Lee N."/>
            <person name="Cho B.-K."/>
        </authorList>
    </citation>
    <scope>NUCLEOTIDE SEQUENCE [LARGE SCALE GENOMIC DNA]</scope>
    <source>
        <strain evidence="6 7">ATCC 19740</strain>
    </source>
</reference>
<dbReference type="SUPFAM" id="SSF116734">
    <property type="entry name" value="DNA methylase specificity domain"/>
    <property type="match status" value="2"/>
</dbReference>
<protein>
    <submittedName>
        <fullName evidence="6">Restriction endonuclease subunit S</fullName>
    </submittedName>
    <submittedName>
        <fullName evidence="5">Type I restriction-modification system subunit S</fullName>
    </submittedName>
</protein>
<reference evidence="5 8" key="1">
    <citation type="journal article" date="2014" name="Int. J. Syst. Evol. Microbiol.">
        <title>Complete genome sequence of Corynebacterium casei LMG S-19264T (=DSM 44701T), isolated from a smear-ripened cheese.</title>
        <authorList>
            <consortium name="US DOE Joint Genome Institute (JGI-PGF)"/>
            <person name="Walter F."/>
            <person name="Albersmeier A."/>
            <person name="Kalinowski J."/>
            <person name="Ruckert C."/>
        </authorList>
    </citation>
    <scope>NUCLEOTIDE SEQUENCE [LARGE SCALE GENOMIC DNA]</scope>
    <source>
        <strain evidence="5 8">JCM 4205</strain>
    </source>
</reference>
<dbReference type="GO" id="GO:0004519">
    <property type="term" value="F:endonuclease activity"/>
    <property type="evidence" value="ECO:0007669"/>
    <property type="project" value="UniProtKB-KW"/>
</dbReference>
<keyword evidence="2" id="KW-0680">Restriction system</keyword>
<dbReference type="Pfam" id="PF01420">
    <property type="entry name" value="Methylase_S"/>
    <property type="match status" value="1"/>
</dbReference>
<dbReference type="Gene3D" id="3.90.220.20">
    <property type="entry name" value="DNA methylase specificity domains"/>
    <property type="match status" value="2"/>
</dbReference>
<dbReference type="InterPro" id="IPR044946">
    <property type="entry name" value="Restrct_endonuc_typeI_TRD_sf"/>
</dbReference>
<dbReference type="GO" id="GO:0003677">
    <property type="term" value="F:DNA binding"/>
    <property type="evidence" value="ECO:0007669"/>
    <property type="project" value="UniProtKB-KW"/>
</dbReference>
<dbReference type="EMBL" id="CP023693">
    <property type="protein sequence ID" value="QEV34564.1"/>
    <property type="molecule type" value="Genomic_DNA"/>
</dbReference>
<proteinExistence type="inferred from homology"/>
<gene>
    <name evidence="6" type="ORF">CP977_22345</name>
    <name evidence="5" type="ORF">GCM10010497_04420</name>
</gene>
<dbReference type="CDD" id="cd16961">
    <property type="entry name" value="RMtype1_S_TRD-CR_like"/>
    <property type="match status" value="1"/>
</dbReference>